<evidence type="ECO:0000313" key="6">
    <source>
        <dbReference type="EMBL" id="GAA1778919.1"/>
    </source>
</evidence>
<keyword evidence="3 5" id="KW-1133">Transmembrane helix</keyword>
<dbReference type="PANTHER" id="PTHR43077">
    <property type="entry name" value="TRANSPORT PERMEASE YVFS-RELATED"/>
    <property type="match status" value="1"/>
</dbReference>
<evidence type="ECO:0000256" key="4">
    <source>
        <dbReference type="ARBA" id="ARBA00023136"/>
    </source>
</evidence>
<dbReference type="NCBIfam" id="TIGR03057">
    <property type="entry name" value="xxxLxxG_by_4"/>
    <property type="match status" value="2"/>
</dbReference>
<evidence type="ECO:0000256" key="2">
    <source>
        <dbReference type="ARBA" id="ARBA00022692"/>
    </source>
</evidence>
<feature type="transmembrane region" description="Helical" evidence="5">
    <location>
        <begin position="598"/>
        <end position="624"/>
    </location>
</feature>
<comment type="subcellular location">
    <subcellularLocation>
        <location evidence="1">Membrane</location>
        <topology evidence="1">Multi-pass membrane protein</topology>
    </subcellularLocation>
</comment>
<dbReference type="SUPFAM" id="SSF58104">
    <property type="entry name" value="Methyl-accepting chemotaxis protein (MCP) signaling domain"/>
    <property type="match status" value="1"/>
</dbReference>
<protein>
    <recommendedName>
        <fullName evidence="8">YhgE/Pip domain-containing protein</fullName>
    </recommendedName>
</protein>
<dbReference type="SUPFAM" id="SSF101967">
    <property type="entry name" value="Adhesin YadA, collagen-binding domain"/>
    <property type="match status" value="1"/>
</dbReference>
<name>A0ABP4XHX1_9MICO</name>
<feature type="transmembrane region" description="Helical" evidence="5">
    <location>
        <begin position="18"/>
        <end position="37"/>
    </location>
</feature>
<evidence type="ECO:0000256" key="3">
    <source>
        <dbReference type="ARBA" id="ARBA00022989"/>
    </source>
</evidence>
<dbReference type="EMBL" id="BAAAOB010000001">
    <property type="protein sequence ID" value="GAA1778919.1"/>
    <property type="molecule type" value="Genomic_DNA"/>
</dbReference>
<comment type="caution">
    <text evidence="6">The sequence shown here is derived from an EMBL/GenBank/DDBJ whole genome shotgun (WGS) entry which is preliminary data.</text>
</comment>
<keyword evidence="2 5" id="KW-0812">Transmembrane</keyword>
<dbReference type="InterPro" id="IPR011049">
    <property type="entry name" value="Serralysin-like_metalloprot_C"/>
</dbReference>
<organism evidence="6 7">
    <name type="scientific">Leucobacter iarius</name>
    <dbReference type="NCBI Taxonomy" id="333963"/>
    <lineage>
        <taxon>Bacteria</taxon>
        <taxon>Bacillati</taxon>
        <taxon>Actinomycetota</taxon>
        <taxon>Actinomycetes</taxon>
        <taxon>Micrococcales</taxon>
        <taxon>Microbacteriaceae</taxon>
        <taxon>Leucobacter</taxon>
    </lineage>
</organism>
<feature type="transmembrane region" description="Helical" evidence="5">
    <location>
        <begin position="541"/>
        <end position="562"/>
    </location>
</feature>
<dbReference type="NCBIfam" id="TIGR03061">
    <property type="entry name" value="pip_yhgE_Nterm"/>
    <property type="match status" value="1"/>
</dbReference>
<evidence type="ECO:0000313" key="7">
    <source>
        <dbReference type="Proteomes" id="UP001500851"/>
    </source>
</evidence>
<dbReference type="InterPro" id="IPR023908">
    <property type="entry name" value="xxxLxxG_rpt"/>
</dbReference>
<dbReference type="Proteomes" id="UP001500851">
    <property type="component" value="Unassembled WGS sequence"/>
</dbReference>
<sequence length="679" mass="67333">MTPDATATAGRRMTWRTVLGLVLVPLTVAGLLLWGLWNPDDRLGEMQAAVVNLDEPVTVNGQPVPLGRVLAGKLVGEAGAKNDDGTNFTWVLTDAKDAEQGVQDGRYATSVTIPKNFSAAATSLSKAPEDAERATIDIATSDRGRLLDGTLAQAVTQVATSTLNEQLGSQFVGNVFVGMNQLHDGVGDAAKGARGLASGGAQLADGASKLATGTEQLASGTQELATGAQQLADGQGALASGVQQYTAGASTLAENYTALAQGAQEAVGKLKTLVGELGKLQAAAPEAQAELTQGLTEAVVGTKTLQGTIPQLVAGCRAAATANPSYCDTLEATLTAQAGAIDSGLGKTQAGAGKLGKAMEGLQAAGGDSGSTGGDPVAKLDQLSAGLDQFGAGLNQFASQGGELASGAAQSASGAAQLSTGVGQLAAQTPELAKGATQLADGTRKSADGATQLANGLDSAVAKIPNYSKGERETVADTAVRQVEAKGDSALFSSAGAPLFAGIALWAGALAMFLVLAPLWRRARTAARSVPAIALRSAWPVALLGAGQGALAGILVPIALKLSLGEGVGFFALAILAGAAFALLVQGIVARFGGLGRFLAFAVLVVTLAAGVVSTAPGVLRAIGDGSPVGAALGGFQAVVSGGAGVGGAILALVLWALGGLALTAWAVARERRAHASAS</sequence>
<keyword evidence="7" id="KW-1185">Reference proteome</keyword>
<feature type="transmembrane region" description="Helical" evidence="5">
    <location>
        <begin position="644"/>
        <end position="669"/>
    </location>
</feature>
<evidence type="ECO:0000256" key="1">
    <source>
        <dbReference type="ARBA" id="ARBA00004141"/>
    </source>
</evidence>
<dbReference type="PANTHER" id="PTHR43077:SF10">
    <property type="entry name" value="TRANSPORT PERMEASE PROTEIN"/>
    <property type="match status" value="1"/>
</dbReference>
<dbReference type="InterPro" id="IPR051328">
    <property type="entry name" value="T7SS_ABC-Transporter"/>
</dbReference>
<keyword evidence="4 5" id="KW-0472">Membrane</keyword>
<gene>
    <name evidence="6" type="ORF">GCM10009768_04770</name>
</gene>
<dbReference type="InterPro" id="IPR017500">
    <property type="entry name" value="Phage_infect_YhgE_N"/>
</dbReference>
<dbReference type="RefSeq" id="WP_344028812.1">
    <property type="nucleotide sequence ID" value="NZ_BAAAOB010000001.1"/>
</dbReference>
<evidence type="ECO:0008006" key="8">
    <source>
        <dbReference type="Google" id="ProtNLM"/>
    </source>
</evidence>
<evidence type="ECO:0000256" key="5">
    <source>
        <dbReference type="SAM" id="Phobius"/>
    </source>
</evidence>
<feature type="transmembrane region" description="Helical" evidence="5">
    <location>
        <begin position="499"/>
        <end position="520"/>
    </location>
</feature>
<dbReference type="Gene3D" id="3.40.1710.10">
    <property type="entry name" value="abc type-2 transporter like domain"/>
    <property type="match status" value="1"/>
</dbReference>
<accession>A0ABP4XHX1</accession>
<dbReference type="Gene3D" id="1.10.287.950">
    <property type="entry name" value="Methyl-accepting chemotaxis protein"/>
    <property type="match status" value="2"/>
</dbReference>
<reference evidence="7" key="1">
    <citation type="journal article" date="2019" name="Int. J. Syst. Evol. Microbiol.">
        <title>The Global Catalogue of Microorganisms (GCM) 10K type strain sequencing project: providing services to taxonomists for standard genome sequencing and annotation.</title>
        <authorList>
            <consortium name="The Broad Institute Genomics Platform"/>
            <consortium name="The Broad Institute Genome Sequencing Center for Infectious Disease"/>
            <person name="Wu L."/>
            <person name="Ma J."/>
        </authorList>
    </citation>
    <scope>NUCLEOTIDE SEQUENCE [LARGE SCALE GENOMIC DNA]</scope>
    <source>
        <strain evidence="7">JCM 14736</strain>
    </source>
</reference>
<feature type="transmembrane region" description="Helical" evidence="5">
    <location>
        <begin position="568"/>
        <end position="586"/>
    </location>
</feature>
<proteinExistence type="predicted"/>